<protein>
    <recommendedName>
        <fullName evidence="1">MOSC domain-containing protein</fullName>
    </recommendedName>
</protein>
<dbReference type="InterPro" id="IPR005303">
    <property type="entry name" value="MOCOS_middle"/>
</dbReference>
<dbReference type="OrthoDB" id="9793178at2"/>
<dbReference type="GO" id="GO:0030151">
    <property type="term" value="F:molybdenum ion binding"/>
    <property type="evidence" value="ECO:0007669"/>
    <property type="project" value="InterPro"/>
</dbReference>
<dbReference type="PROSITE" id="PS51340">
    <property type="entry name" value="MOSC"/>
    <property type="match status" value="1"/>
</dbReference>
<dbReference type="InterPro" id="IPR011037">
    <property type="entry name" value="Pyrv_Knase-like_insert_dom_sf"/>
</dbReference>
<evidence type="ECO:0000313" key="2">
    <source>
        <dbReference type="EMBL" id="BAN03824.1"/>
    </source>
</evidence>
<accession>A0A6C7E836</accession>
<dbReference type="AlphaFoldDB" id="A0A6C7E836"/>
<feature type="domain" description="MOSC" evidence="1">
    <location>
        <begin position="94"/>
        <end position="238"/>
    </location>
</feature>
<dbReference type="EMBL" id="AP012057">
    <property type="protein sequence ID" value="BAN03824.1"/>
    <property type="molecule type" value="Genomic_DNA"/>
</dbReference>
<proteinExistence type="predicted"/>
<dbReference type="KEGG" id="aym:YM304_35100"/>
<dbReference type="Pfam" id="PF03473">
    <property type="entry name" value="MOSC"/>
    <property type="match status" value="1"/>
</dbReference>
<dbReference type="Proteomes" id="UP000011863">
    <property type="component" value="Chromosome"/>
</dbReference>
<reference evidence="2 3" key="1">
    <citation type="journal article" date="2013" name="Int. J. Syst. Evol. Microbiol.">
        <title>Ilumatobacter nonamiense sp. nov. and Ilumatobacter coccineum sp. nov., isolated from seashore sand.</title>
        <authorList>
            <person name="Matsumoto A."/>
            <person name="Kasai H."/>
            <person name="Matsuo Y."/>
            <person name="Shizuri Y."/>
            <person name="Ichikawa N."/>
            <person name="Fujita N."/>
            <person name="Omura S."/>
            <person name="Takahashi Y."/>
        </authorList>
    </citation>
    <scope>NUCLEOTIDE SEQUENCE [LARGE SCALE GENOMIC DNA]</scope>
    <source>
        <strain evidence="3">NBRC 103263 / KCTC 29153 / YM16-304</strain>
    </source>
</reference>
<name>A0A6C7E836_ILUCY</name>
<dbReference type="Pfam" id="PF03476">
    <property type="entry name" value="MOSC_N"/>
    <property type="match status" value="1"/>
</dbReference>
<evidence type="ECO:0000259" key="1">
    <source>
        <dbReference type="PROSITE" id="PS51340"/>
    </source>
</evidence>
<gene>
    <name evidence="2" type="ORF">YM304_35100</name>
</gene>
<organism evidence="2 3">
    <name type="scientific">Ilumatobacter coccineus (strain NBRC 103263 / KCTC 29153 / YM16-304)</name>
    <dbReference type="NCBI Taxonomy" id="1313172"/>
    <lineage>
        <taxon>Bacteria</taxon>
        <taxon>Bacillati</taxon>
        <taxon>Actinomycetota</taxon>
        <taxon>Acidimicrobiia</taxon>
        <taxon>Acidimicrobiales</taxon>
        <taxon>Ilumatobacteraceae</taxon>
        <taxon>Ilumatobacter</taxon>
    </lineage>
</organism>
<dbReference type="InterPro" id="IPR005302">
    <property type="entry name" value="MoCF_Sase_C"/>
</dbReference>
<keyword evidence="3" id="KW-1185">Reference proteome</keyword>
<dbReference type="GO" id="GO:0030170">
    <property type="term" value="F:pyridoxal phosphate binding"/>
    <property type="evidence" value="ECO:0007669"/>
    <property type="project" value="InterPro"/>
</dbReference>
<dbReference type="SUPFAM" id="SSF50800">
    <property type="entry name" value="PK beta-barrel domain-like"/>
    <property type="match status" value="1"/>
</dbReference>
<sequence>MRVREIWRYPVKSIGGEVLPSATITELGIAGDRGWSLFDVSTGTTLTARRTPELLFASARVVGGDVVITLPDGNEVGAGDDAALSAWLGRDIELRAAGEHNLEAGGTYEVPLDVENDADWVSWQGPGGAFHDSAKARVSLVSEGSLRDWDRRRFRTNLIVDGSGEDDFVGGHVAIGDVRLFVRKQIDRCVMVTRPQPDLDRDLDVLKTINAERATFLAVGCLVESPGEIEVGAEVVYSAS</sequence>
<evidence type="ECO:0000313" key="3">
    <source>
        <dbReference type="Proteomes" id="UP000011863"/>
    </source>
</evidence>
<dbReference type="GO" id="GO:0003824">
    <property type="term" value="F:catalytic activity"/>
    <property type="evidence" value="ECO:0007669"/>
    <property type="project" value="InterPro"/>
</dbReference>
<dbReference type="RefSeq" id="WP_015443071.1">
    <property type="nucleotide sequence ID" value="NC_020520.1"/>
</dbReference>